<organism evidence="9 10">
    <name type="scientific">Cetobacterium somerae ATCC BAA-474</name>
    <dbReference type="NCBI Taxonomy" id="1319815"/>
    <lineage>
        <taxon>Bacteria</taxon>
        <taxon>Fusobacteriati</taxon>
        <taxon>Fusobacteriota</taxon>
        <taxon>Fusobacteriia</taxon>
        <taxon>Fusobacteriales</taxon>
        <taxon>Fusobacteriaceae</taxon>
        <taxon>Cetobacterium</taxon>
    </lineage>
</organism>
<dbReference type="SUPFAM" id="SSF56935">
    <property type="entry name" value="Porins"/>
    <property type="match status" value="1"/>
</dbReference>
<feature type="signal peptide" evidence="8">
    <location>
        <begin position="1"/>
        <end position="18"/>
    </location>
</feature>
<evidence type="ECO:0000256" key="7">
    <source>
        <dbReference type="ARBA" id="ARBA00023237"/>
    </source>
</evidence>
<evidence type="ECO:0000256" key="6">
    <source>
        <dbReference type="ARBA" id="ARBA00023136"/>
    </source>
</evidence>
<keyword evidence="7" id="KW-0998">Cell outer membrane</keyword>
<keyword evidence="5 8" id="KW-0732">Signal</keyword>
<comment type="caution">
    <text evidence="9">The sequence shown here is derived from an EMBL/GenBank/DDBJ whole genome shotgun (WGS) entry which is preliminary data.</text>
</comment>
<name>U7VCU9_9FUSO</name>
<reference evidence="9 10" key="1">
    <citation type="submission" date="2013-08" db="EMBL/GenBank/DDBJ databases">
        <authorList>
            <person name="Weinstock G."/>
            <person name="Sodergren E."/>
            <person name="Wylie T."/>
            <person name="Fulton L."/>
            <person name="Fulton R."/>
            <person name="Fronick C."/>
            <person name="O'Laughlin M."/>
            <person name="Godfrey J."/>
            <person name="Miner T."/>
            <person name="Herter B."/>
            <person name="Appelbaum E."/>
            <person name="Cordes M."/>
            <person name="Lek S."/>
            <person name="Wollam A."/>
            <person name="Pepin K.H."/>
            <person name="Palsikar V.B."/>
            <person name="Mitreva M."/>
            <person name="Wilson R.K."/>
        </authorList>
    </citation>
    <scope>NUCLEOTIDE SEQUENCE [LARGE SCALE GENOMIC DNA]</scope>
    <source>
        <strain evidence="9 10">ATCC BAA-474</strain>
    </source>
</reference>
<proteinExistence type="inferred from homology"/>
<dbReference type="GO" id="GO:0015483">
    <property type="term" value="F:long-chain fatty acid transporting porin activity"/>
    <property type="evidence" value="ECO:0007669"/>
    <property type="project" value="TreeGrafter"/>
</dbReference>
<keyword evidence="4" id="KW-0812">Transmembrane</keyword>
<evidence type="ECO:0000313" key="9">
    <source>
        <dbReference type="EMBL" id="ERT69355.1"/>
    </source>
</evidence>
<dbReference type="STRING" id="1319815.HMPREF0202_00717"/>
<dbReference type="Gene3D" id="2.40.160.60">
    <property type="entry name" value="Outer membrane protein transport protein (OMPP1/FadL/TodX)"/>
    <property type="match status" value="1"/>
</dbReference>
<evidence type="ECO:0000256" key="1">
    <source>
        <dbReference type="ARBA" id="ARBA00004571"/>
    </source>
</evidence>
<gene>
    <name evidence="9" type="ORF">HMPREF0202_00717</name>
</gene>
<keyword evidence="3" id="KW-1134">Transmembrane beta strand</keyword>
<feature type="chain" id="PRO_5004690289" description="Outer membrane protein transport protein, Ompp1/FadL/TodX family" evidence="8">
    <location>
        <begin position="19"/>
        <end position="433"/>
    </location>
</feature>
<comment type="similarity">
    <text evidence="2">Belongs to the OmpP1/FadL family.</text>
</comment>
<evidence type="ECO:0008006" key="11">
    <source>
        <dbReference type="Google" id="ProtNLM"/>
    </source>
</evidence>
<evidence type="ECO:0000256" key="2">
    <source>
        <dbReference type="ARBA" id="ARBA00008163"/>
    </source>
</evidence>
<dbReference type="RefSeq" id="WP_023050263.1">
    <property type="nucleotide sequence ID" value="NZ_CP173065.2"/>
</dbReference>
<sequence>MKFKQQLMLLGIVLSANAMGGSIDYLSQQDAEYLAHPAMVGKIGVSGAYYNPAGTVWLEDGTYIQVNNQTHLKEYSMEHGDYKFKSDKPSPVVPSLQIVKKKGDTAFFFHAGAIAGGGSVAYSGGIATFPQIITSNPMFEVIGAKYVGGSTIHGKSYYVAFQGGIARKFSETWSGAVGIRLIDAERKFKGEGNFEYNNLGGKLGSGKAKFDIDSERTAFGVAGIFGLNYHPNDRFNLGMRYETETVLDFDNKEHNLKKGFVNSTGSNLIGNAFYNTIIKDPSIKQWMSEGSGKRNLPAMAAIGASYRATDKLTLLASGNYYFIKEASDDLGNFDHYDNGYEVAVGLDYQLNEKWTLMTGYQYTDTGANEKTYTDTDYVLDANMYSAGVKYKYSSQLELMATYSYVDYINDKNIKNIRYSKHVDAFGLGLIYKF</sequence>
<dbReference type="eggNOG" id="COG2067">
    <property type="taxonomic scope" value="Bacteria"/>
</dbReference>
<accession>U7VCU9</accession>
<dbReference type="InterPro" id="IPR005017">
    <property type="entry name" value="OMPP1/FadL/TodX"/>
</dbReference>
<evidence type="ECO:0000256" key="5">
    <source>
        <dbReference type="ARBA" id="ARBA00022729"/>
    </source>
</evidence>
<evidence type="ECO:0000256" key="8">
    <source>
        <dbReference type="SAM" id="SignalP"/>
    </source>
</evidence>
<dbReference type="EMBL" id="AXZF01000028">
    <property type="protein sequence ID" value="ERT69355.1"/>
    <property type="molecule type" value="Genomic_DNA"/>
</dbReference>
<protein>
    <recommendedName>
        <fullName evidence="11">Outer membrane protein transport protein, Ompp1/FadL/TodX family</fullName>
    </recommendedName>
</protein>
<keyword evidence="6" id="KW-0472">Membrane</keyword>
<dbReference type="AlphaFoldDB" id="U7VCU9"/>
<evidence type="ECO:0000256" key="4">
    <source>
        <dbReference type="ARBA" id="ARBA00022692"/>
    </source>
</evidence>
<evidence type="ECO:0000256" key="3">
    <source>
        <dbReference type="ARBA" id="ARBA00022452"/>
    </source>
</evidence>
<dbReference type="HOGENOM" id="CLU_051176_0_0_0"/>
<keyword evidence="10" id="KW-1185">Reference proteome</keyword>
<dbReference type="PANTHER" id="PTHR35093:SF8">
    <property type="entry name" value="OUTER MEMBRANE PROTEIN NMB0088-RELATED"/>
    <property type="match status" value="1"/>
</dbReference>
<dbReference type="Proteomes" id="UP000017081">
    <property type="component" value="Unassembled WGS sequence"/>
</dbReference>
<dbReference type="GO" id="GO:0009279">
    <property type="term" value="C:cell outer membrane"/>
    <property type="evidence" value="ECO:0007669"/>
    <property type="project" value="UniProtKB-SubCell"/>
</dbReference>
<dbReference type="Pfam" id="PF03349">
    <property type="entry name" value="Toluene_X"/>
    <property type="match status" value="1"/>
</dbReference>
<evidence type="ECO:0000313" key="10">
    <source>
        <dbReference type="Proteomes" id="UP000017081"/>
    </source>
</evidence>
<comment type="subcellular location">
    <subcellularLocation>
        <location evidence="1">Cell outer membrane</location>
        <topology evidence="1">Multi-pass membrane protein</topology>
    </subcellularLocation>
</comment>
<dbReference type="PANTHER" id="PTHR35093">
    <property type="entry name" value="OUTER MEMBRANE PROTEIN NMB0088-RELATED"/>
    <property type="match status" value="1"/>
</dbReference>